<evidence type="ECO:0000313" key="3">
    <source>
        <dbReference type="EMBL" id="KAK8101582.1"/>
    </source>
</evidence>
<accession>A0AAW0QFU6</accession>
<keyword evidence="4" id="KW-1185">Reference proteome</keyword>
<protein>
    <submittedName>
        <fullName evidence="3">Uncharacterized protein</fullName>
    </submittedName>
</protein>
<evidence type="ECO:0000313" key="4">
    <source>
        <dbReference type="Proteomes" id="UP001392437"/>
    </source>
</evidence>
<dbReference type="EMBL" id="JAQQWP010000009">
    <property type="protein sequence ID" value="KAK8101582.1"/>
    <property type="molecule type" value="Genomic_DNA"/>
</dbReference>
<keyword evidence="2" id="KW-1133">Transmembrane helix</keyword>
<feature type="region of interest" description="Disordered" evidence="1">
    <location>
        <begin position="30"/>
        <end position="94"/>
    </location>
</feature>
<proteinExistence type="predicted"/>
<feature type="transmembrane region" description="Helical" evidence="2">
    <location>
        <begin position="6"/>
        <end position="26"/>
    </location>
</feature>
<name>A0AAW0QFU6_9PEZI</name>
<gene>
    <name evidence="3" type="ORF">PG999_011956</name>
</gene>
<evidence type="ECO:0000256" key="2">
    <source>
        <dbReference type="SAM" id="Phobius"/>
    </source>
</evidence>
<evidence type="ECO:0000256" key="1">
    <source>
        <dbReference type="SAM" id="MobiDB-lite"/>
    </source>
</evidence>
<sequence length="149" mass="16564">MVMIVGVTMGSLTVAAVVATLMGHWWRKKRRGLREKKKKKQQQQGNGAEETRGTTTGRSEVEEREGADDDSDDNNSIQGDDDGDGVLVEAPEEEDIGYTSFPLSCRVLQRESRGSFGRLFAALRGYEVIRSKSVDIQTRTTGWSRRPSV</sequence>
<keyword evidence="2" id="KW-0812">Transmembrane</keyword>
<feature type="compositionally biased region" description="Basic residues" evidence="1">
    <location>
        <begin position="30"/>
        <end position="41"/>
    </location>
</feature>
<comment type="caution">
    <text evidence="3">The sequence shown here is derived from an EMBL/GenBank/DDBJ whole genome shotgun (WGS) entry which is preliminary data.</text>
</comment>
<reference evidence="3 4" key="1">
    <citation type="submission" date="2023-01" db="EMBL/GenBank/DDBJ databases">
        <title>Analysis of 21 Apiospora genomes using comparative genomics revels a genus with tremendous synthesis potential of carbohydrate active enzymes and secondary metabolites.</title>
        <authorList>
            <person name="Sorensen T."/>
        </authorList>
    </citation>
    <scope>NUCLEOTIDE SEQUENCE [LARGE SCALE GENOMIC DNA]</scope>
    <source>
        <strain evidence="3 4">CBS 117206</strain>
    </source>
</reference>
<feature type="compositionally biased region" description="Acidic residues" evidence="1">
    <location>
        <begin position="62"/>
        <end position="94"/>
    </location>
</feature>
<dbReference type="AlphaFoldDB" id="A0AAW0QFU6"/>
<keyword evidence="2" id="KW-0472">Membrane</keyword>
<dbReference type="Proteomes" id="UP001392437">
    <property type="component" value="Unassembled WGS sequence"/>
</dbReference>
<organism evidence="3 4">
    <name type="scientific">Apiospora kogelbergensis</name>
    <dbReference type="NCBI Taxonomy" id="1337665"/>
    <lineage>
        <taxon>Eukaryota</taxon>
        <taxon>Fungi</taxon>
        <taxon>Dikarya</taxon>
        <taxon>Ascomycota</taxon>
        <taxon>Pezizomycotina</taxon>
        <taxon>Sordariomycetes</taxon>
        <taxon>Xylariomycetidae</taxon>
        <taxon>Amphisphaeriales</taxon>
        <taxon>Apiosporaceae</taxon>
        <taxon>Apiospora</taxon>
    </lineage>
</organism>